<protein>
    <submittedName>
        <fullName evidence="2">Uncharacterized protein</fullName>
    </submittedName>
</protein>
<comment type="caution">
    <text evidence="2">The sequence shown here is derived from an EMBL/GenBank/DDBJ whole genome shotgun (WGS) entry which is preliminary data.</text>
</comment>
<name>A0A8H7YK13_AJECA</name>
<proteinExistence type="predicted"/>
<sequence>MFRAEGNKQSRQLEVSPPPKSHLPSGALHRKHMILQPSIKASPSPKRRQNTADHTKQYSILHIGYCVVASVRHVISPRLSSPNGRYLSRSHTNANPHGRKLDWTPNFPRIAGARIHRWFHRYCWQVTVPVSL</sequence>
<reference evidence="2 3" key="1">
    <citation type="submission" date="2021-01" db="EMBL/GenBank/DDBJ databases">
        <title>Chromosome-level genome assembly of a human fungal pathogen reveals clustering of transcriptionally co-regulated genes.</title>
        <authorList>
            <person name="Voorhies M."/>
            <person name="Cohen S."/>
            <person name="Shea T.P."/>
            <person name="Petrus S."/>
            <person name="Munoz J.F."/>
            <person name="Poplawski S."/>
            <person name="Goldman W.E."/>
            <person name="Michael T."/>
            <person name="Cuomo C.A."/>
            <person name="Sil A."/>
            <person name="Beyhan S."/>
        </authorList>
    </citation>
    <scope>NUCLEOTIDE SEQUENCE [LARGE SCALE GENOMIC DNA]</scope>
    <source>
        <strain evidence="2 3">G184AR</strain>
    </source>
</reference>
<evidence type="ECO:0000256" key="1">
    <source>
        <dbReference type="SAM" id="MobiDB-lite"/>
    </source>
</evidence>
<accession>A0A8H7YK13</accession>
<dbReference type="VEuPathDB" id="FungiDB:I7I52_05235"/>
<feature type="region of interest" description="Disordered" evidence="1">
    <location>
        <begin position="1"/>
        <end position="28"/>
    </location>
</feature>
<dbReference type="AlphaFoldDB" id="A0A8H7YK13"/>
<gene>
    <name evidence="2" type="ORF">I7I52_05235</name>
</gene>
<dbReference type="OrthoDB" id="10430455at2759"/>
<organism evidence="2 3">
    <name type="scientific">Ajellomyces capsulatus</name>
    <name type="common">Darling's disease fungus</name>
    <name type="synonym">Histoplasma capsulatum</name>
    <dbReference type="NCBI Taxonomy" id="5037"/>
    <lineage>
        <taxon>Eukaryota</taxon>
        <taxon>Fungi</taxon>
        <taxon>Dikarya</taxon>
        <taxon>Ascomycota</taxon>
        <taxon>Pezizomycotina</taxon>
        <taxon>Eurotiomycetes</taxon>
        <taxon>Eurotiomycetidae</taxon>
        <taxon>Onygenales</taxon>
        <taxon>Ajellomycetaceae</taxon>
        <taxon>Histoplasma</taxon>
    </lineage>
</organism>
<dbReference type="Proteomes" id="UP000670092">
    <property type="component" value="Unassembled WGS sequence"/>
</dbReference>
<evidence type="ECO:0000313" key="3">
    <source>
        <dbReference type="Proteomes" id="UP000670092"/>
    </source>
</evidence>
<dbReference type="EMBL" id="JAEVHI010000004">
    <property type="protein sequence ID" value="KAG5293800.1"/>
    <property type="molecule type" value="Genomic_DNA"/>
</dbReference>
<evidence type="ECO:0000313" key="2">
    <source>
        <dbReference type="EMBL" id="KAG5293800.1"/>
    </source>
</evidence>